<dbReference type="PANTHER" id="PTHR11122:SF15">
    <property type="entry name" value="PROTEIN NDH-DEPENDENT CYCLIC ELECTRON FLOW 5"/>
    <property type="match status" value="1"/>
</dbReference>
<dbReference type="PANTHER" id="PTHR11122">
    <property type="entry name" value="APOSPORY-ASSOCIATED PROTEIN C-RELATED"/>
    <property type="match status" value="1"/>
</dbReference>
<feature type="compositionally biased region" description="Polar residues" evidence="1">
    <location>
        <begin position="21"/>
        <end position="32"/>
    </location>
</feature>
<dbReference type="AlphaFoldDB" id="A0A0D9VZ03"/>
<proteinExistence type="predicted"/>
<dbReference type="GO" id="GO:0030246">
    <property type="term" value="F:carbohydrate binding"/>
    <property type="evidence" value="ECO:0007669"/>
    <property type="project" value="InterPro"/>
</dbReference>
<evidence type="ECO:0000313" key="2">
    <source>
        <dbReference type="EnsemblPlants" id="LPERR03G28660.1"/>
    </source>
</evidence>
<evidence type="ECO:0000256" key="1">
    <source>
        <dbReference type="SAM" id="MobiDB-lite"/>
    </source>
</evidence>
<sequence length="387" mass="40734">MAFCTPTATTAPHATPTPLTSSPRKQLATHNPSRLAAGGQRARLAAGASLETRAPAPAPSPPAAPSPPNVKYLAAEFAGHGVSFEAVGGSCAVKMELRNGSAAHLLLPSGLVTSYKPAMWHGASTEILHTTVSQSRSPAAAAVIRGGVSLDLRCSSFAAGGNWSLRDVRGSPTGSIEIEITEEIAAGVEARCVVALHPEALATEITARNAGATAVEVSATVSTHLRVSTPDATYAVGLQGSDYRAMDPVLSEFAIVPPEFMASRSSTSSPRWASNGFDVVLSAAAGAAPAQEPDGEEDDDYKRLTAELCRIYSHAPRQFTIIDRGRRNSVCVQRRGFEEVYIFSPGAKYQWYGKYAYVCVGPTMLKPIVLEPGATWSGAQYLRNPNL</sequence>
<evidence type="ECO:0008006" key="4">
    <source>
        <dbReference type="Google" id="ProtNLM"/>
    </source>
</evidence>
<dbReference type="EnsemblPlants" id="LPERR03G28660.1">
    <property type="protein sequence ID" value="LPERR03G28660.1"/>
    <property type="gene ID" value="LPERR03G28660"/>
</dbReference>
<dbReference type="eggNOG" id="ENOG502QS85">
    <property type="taxonomic scope" value="Eukaryota"/>
</dbReference>
<dbReference type="HOGENOM" id="CLU_048345_0_1_1"/>
<dbReference type="GO" id="GO:0005975">
    <property type="term" value="P:carbohydrate metabolic process"/>
    <property type="evidence" value="ECO:0007669"/>
    <property type="project" value="InterPro"/>
</dbReference>
<organism evidence="2 3">
    <name type="scientific">Leersia perrieri</name>
    <dbReference type="NCBI Taxonomy" id="77586"/>
    <lineage>
        <taxon>Eukaryota</taxon>
        <taxon>Viridiplantae</taxon>
        <taxon>Streptophyta</taxon>
        <taxon>Embryophyta</taxon>
        <taxon>Tracheophyta</taxon>
        <taxon>Spermatophyta</taxon>
        <taxon>Magnoliopsida</taxon>
        <taxon>Liliopsida</taxon>
        <taxon>Poales</taxon>
        <taxon>Poaceae</taxon>
        <taxon>BOP clade</taxon>
        <taxon>Oryzoideae</taxon>
        <taxon>Oryzeae</taxon>
        <taxon>Oryzinae</taxon>
        <taxon>Leersia</taxon>
    </lineage>
</organism>
<keyword evidence="3" id="KW-1185">Reference proteome</keyword>
<dbReference type="Proteomes" id="UP000032180">
    <property type="component" value="Chromosome 3"/>
</dbReference>
<dbReference type="Gene3D" id="2.70.98.10">
    <property type="match status" value="1"/>
</dbReference>
<dbReference type="GO" id="GO:0047938">
    <property type="term" value="F:glucose-6-phosphate 1-epimerase activity"/>
    <property type="evidence" value="ECO:0007669"/>
    <property type="project" value="TreeGrafter"/>
</dbReference>
<reference evidence="2 3" key="1">
    <citation type="submission" date="2012-08" db="EMBL/GenBank/DDBJ databases">
        <title>Oryza genome evolution.</title>
        <authorList>
            <person name="Wing R.A."/>
        </authorList>
    </citation>
    <scope>NUCLEOTIDE SEQUENCE</scope>
</reference>
<dbReference type="InterPro" id="IPR011013">
    <property type="entry name" value="Gal_mutarotase_sf_dom"/>
</dbReference>
<dbReference type="InterPro" id="IPR014718">
    <property type="entry name" value="GH-type_carb-bd"/>
</dbReference>
<feature type="compositionally biased region" description="Low complexity" evidence="1">
    <location>
        <begin position="33"/>
        <end position="46"/>
    </location>
</feature>
<feature type="compositionally biased region" description="Low complexity" evidence="1">
    <location>
        <begin position="1"/>
        <end position="20"/>
    </location>
</feature>
<evidence type="ECO:0000313" key="3">
    <source>
        <dbReference type="Proteomes" id="UP000032180"/>
    </source>
</evidence>
<dbReference type="SUPFAM" id="SSF74650">
    <property type="entry name" value="Galactose mutarotase-like"/>
    <property type="match status" value="1"/>
</dbReference>
<protein>
    <recommendedName>
        <fullName evidence="4">Protein NDH-DEPENDENT CYCLIC ELECTRON FLOW 5</fullName>
    </recommendedName>
</protein>
<reference evidence="3" key="2">
    <citation type="submission" date="2013-12" db="EMBL/GenBank/DDBJ databases">
        <authorList>
            <person name="Yu Y."/>
            <person name="Lee S."/>
            <person name="de Baynast K."/>
            <person name="Wissotski M."/>
            <person name="Liu L."/>
            <person name="Talag J."/>
            <person name="Goicoechea J."/>
            <person name="Angelova A."/>
            <person name="Jetty R."/>
            <person name="Kudrna D."/>
            <person name="Golser W."/>
            <person name="Rivera L."/>
            <person name="Zhang J."/>
            <person name="Wing R."/>
        </authorList>
    </citation>
    <scope>NUCLEOTIDE SEQUENCE</scope>
</reference>
<name>A0A0D9VZ03_9ORYZ</name>
<dbReference type="Gramene" id="LPERR03G28660.1">
    <property type="protein sequence ID" value="LPERR03G28660.1"/>
    <property type="gene ID" value="LPERR03G28660"/>
</dbReference>
<dbReference type="GO" id="GO:0005737">
    <property type="term" value="C:cytoplasm"/>
    <property type="evidence" value="ECO:0007669"/>
    <property type="project" value="TreeGrafter"/>
</dbReference>
<reference evidence="2" key="3">
    <citation type="submission" date="2015-04" db="UniProtKB">
        <authorList>
            <consortium name="EnsemblPlants"/>
        </authorList>
    </citation>
    <scope>IDENTIFICATION</scope>
</reference>
<accession>A0A0D9VZ03</accession>
<feature type="region of interest" description="Disordered" evidence="1">
    <location>
        <begin position="1"/>
        <end position="46"/>
    </location>
</feature>
<dbReference type="STRING" id="77586.A0A0D9VZ03"/>